<sequence length="112" mass="12955">MPSFFDRLSKTEILFPCYKDDTAIDTHLPIWNRVVSWIGIFTEIVSYRDAKFTPALSTNIHQLFGAKLSFSTAYHPKTDGLGERMIQTLEEMVRRIYAYGLELKDCDGFTHD</sequence>
<dbReference type="GO" id="GO:0003676">
    <property type="term" value="F:nucleic acid binding"/>
    <property type="evidence" value="ECO:0007669"/>
    <property type="project" value="InterPro"/>
</dbReference>
<comment type="caution">
    <text evidence="1">The sequence shown here is derived from an EMBL/GenBank/DDBJ whole genome shotgun (WGS) entry which is preliminary data.</text>
</comment>
<organism evidence="1 2">
    <name type="scientific">Austropuccinia psidii MF-1</name>
    <dbReference type="NCBI Taxonomy" id="1389203"/>
    <lineage>
        <taxon>Eukaryota</taxon>
        <taxon>Fungi</taxon>
        <taxon>Dikarya</taxon>
        <taxon>Basidiomycota</taxon>
        <taxon>Pucciniomycotina</taxon>
        <taxon>Pucciniomycetes</taxon>
        <taxon>Pucciniales</taxon>
        <taxon>Sphaerophragmiaceae</taxon>
        <taxon>Austropuccinia</taxon>
    </lineage>
</organism>
<gene>
    <name evidence="1" type="ORF">O181_022005</name>
</gene>
<accession>A0A9Q3GXN1</accession>
<evidence type="ECO:0008006" key="3">
    <source>
        <dbReference type="Google" id="ProtNLM"/>
    </source>
</evidence>
<dbReference type="AlphaFoldDB" id="A0A9Q3GXN1"/>
<proteinExistence type="predicted"/>
<dbReference type="InterPro" id="IPR050951">
    <property type="entry name" value="Retrovirus_Pol_polyprotein"/>
</dbReference>
<dbReference type="InterPro" id="IPR036397">
    <property type="entry name" value="RNaseH_sf"/>
</dbReference>
<dbReference type="SUPFAM" id="SSF53098">
    <property type="entry name" value="Ribonuclease H-like"/>
    <property type="match status" value="1"/>
</dbReference>
<dbReference type="Gene3D" id="3.30.420.10">
    <property type="entry name" value="Ribonuclease H-like superfamily/Ribonuclease H"/>
    <property type="match status" value="1"/>
</dbReference>
<dbReference type="PANTHER" id="PTHR37984">
    <property type="entry name" value="PROTEIN CBG26694"/>
    <property type="match status" value="1"/>
</dbReference>
<keyword evidence="2" id="KW-1185">Reference proteome</keyword>
<name>A0A9Q3GXN1_9BASI</name>
<dbReference type="EMBL" id="AVOT02006721">
    <property type="protein sequence ID" value="MBW0482290.1"/>
    <property type="molecule type" value="Genomic_DNA"/>
</dbReference>
<dbReference type="PANTHER" id="PTHR37984:SF5">
    <property type="entry name" value="PROTEIN NYNRIN-LIKE"/>
    <property type="match status" value="1"/>
</dbReference>
<evidence type="ECO:0000313" key="2">
    <source>
        <dbReference type="Proteomes" id="UP000765509"/>
    </source>
</evidence>
<dbReference type="Proteomes" id="UP000765509">
    <property type="component" value="Unassembled WGS sequence"/>
</dbReference>
<dbReference type="InterPro" id="IPR012337">
    <property type="entry name" value="RNaseH-like_sf"/>
</dbReference>
<reference evidence="1" key="1">
    <citation type="submission" date="2021-03" db="EMBL/GenBank/DDBJ databases">
        <title>Draft genome sequence of rust myrtle Austropuccinia psidii MF-1, a brazilian biotype.</title>
        <authorList>
            <person name="Quecine M.C."/>
            <person name="Pachon D.M.R."/>
            <person name="Bonatelli M.L."/>
            <person name="Correr F.H."/>
            <person name="Franceschini L.M."/>
            <person name="Leite T.F."/>
            <person name="Margarido G.R.A."/>
            <person name="Almeida C.A."/>
            <person name="Ferrarezi J.A."/>
            <person name="Labate C.A."/>
        </authorList>
    </citation>
    <scope>NUCLEOTIDE SEQUENCE</scope>
    <source>
        <strain evidence="1">MF-1</strain>
    </source>
</reference>
<protein>
    <recommendedName>
        <fullName evidence="3">Integrase catalytic domain-containing protein</fullName>
    </recommendedName>
</protein>
<evidence type="ECO:0000313" key="1">
    <source>
        <dbReference type="EMBL" id="MBW0482290.1"/>
    </source>
</evidence>